<accession>A0A369JRE9</accession>
<name>A0A369JRE9_HYPMA</name>
<gene>
    <name evidence="1" type="ORF">Hypma_010912</name>
</gene>
<dbReference type="Gene3D" id="1.20.1280.50">
    <property type="match status" value="1"/>
</dbReference>
<keyword evidence="2" id="KW-1185">Reference proteome</keyword>
<dbReference type="SUPFAM" id="SSF52047">
    <property type="entry name" value="RNI-like"/>
    <property type="match status" value="1"/>
</dbReference>
<reference evidence="1" key="1">
    <citation type="submission" date="2018-04" db="EMBL/GenBank/DDBJ databases">
        <title>Whole genome sequencing of Hypsizygus marmoreus.</title>
        <authorList>
            <person name="Choi I.-G."/>
            <person name="Min B."/>
            <person name="Kim J.-G."/>
            <person name="Kim S."/>
            <person name="Oh Y.-L."/>
            <person name="Kong W.-S."/>
            <person name="Park H."/>
            <person name="Jeong J."/>
            <person name="Song E.-S."/>
        </authorList>
    </citation>
    <scope>NUCLEOTIDE SEQUENCE [LARGE SCALE GENOMIC DNA]</scope>
    <source>
        <strain evidence="1">51987-8</strain>
    </source>
</reference>
<sequence length="471" mass="54239">MSCNNRPIGSFDVIVDDLAGAFSRLSLYDHRDIGRPELPDDILYNLFLSMKTSDAPSSVRTTVKLSHVCTRWRDVIVHAPLLWTYVTVYWTPRKRDHSEVIKSFLCRSKRLSLSFHLFISCCMACTEPRIRQLAMLLHPHAHRIHTVKVKTTFEMHSHIPISNILPARMPLLRRLHIALPDSRRCIISVKEPRSHKEIAHFRQCLVPPISDTHFLDWSIRSSHLTTISLKYCDMSPRQLLPILIMTQSTLLHLEIYDDWPPHPIGFTANPVVTLPNLISLSLGYLNPVPLWALVHRLILPKLRSLSVHDFGECPEPTTPTCRPQKHPTISNDAFDLLVAMCPFTTVTHLTLRGVSCPDTTFEDMMEPMRYLFEGLESLAIIRCDTEFVDGLFEVTLDSDLSELNGLTELLVTINDYSFFMEYLRLRAARGLPRFKILAVNPRMALLRHFYRDYSDSIYVRGHKLQELRSTP</sequence>
<protein>
    <submittedName>
        <fullName evidence="1">Uncharacterized protein</fullName>
    </submittedName>
</protein>
<dbReference type="InParanoid" id="A0A369JRE9"/>
<comment type="caution">
    <text evidence="1">The sequence shown here is derived from an EMBL/GenBank/DDBJ whole genome shotgun (WGS) entry which is preliminary data.</text>
</comment>
<organism evidence="1 2">
    <name type="scientific">Hypsizygus marmoreus</name>
    <name type="common">White beech mushroom</name>
    <name type="synonym">Agaricus marmoreus</name>
    <dbReference type="NCBI Taxonomy" id="39966"/>
    <lineage>
        <taxon>Eukaryota</taxon>
        <taxon>Fungi</taxon>
        <taxon>Dikarya</taxon>
        <taxon>Basidiomycota</taxon>
        <taxon>Agaricomycotina</taxon>
        <taxon>Agaricomycetes</taxon>
        <taxon>Agaricomycetidae</taxon>
        <taxon>Agaricales</taxon>
        <taxon>Tricholomatineae</taxon>
        <taxon>Lyophyllaceae</taxon>
        <taxon>Hypsizygus</taxon>
    </lineage>
</organism>
<dbReference type="Proteomes" id="UP000076154">
    <property type="component" value="Unassembled WGS sequence"/>
</dbReference>
<dbReference type="EMBL" id="LUEZ02000053">
    <property type="protein sequence ID" value="RDB21924.1"/>
    <property type="molecule type" value="Genomic_DNA"/>
</dbReference>
<dbReference type="OrthoDB" id="2994615at2759"/>
<dbReference type="AlphaFoldDB" id="A0A369JRE9"/>
<evidence type="ECO:0000313" key="1">
    <source>
        <dbReference type="EMBL" id="RDB21924.1"/>
    </source>
</evidence>
<evidence type="ECO:0000313" key="2">
    <source>
        <dbReference type="Proteomes" id="UP000076154"/>
    </source>
</evidence>
<proteinExistence type="predicted"/>